<proteinExistence type="predicted"/>
<dbReference type="Proteomes" id="UP000030145">
    <property type="component" value="Unassembled WGS sequence"/>
</dbReference>
<dbReference type="EMBL" id="JRVJ01000021">
    <property type="protein sequence ID" value="KGM18158.1"/>
    <property type="molecule type" value="Genomic_DNA"/>
</dbReference>
<evidence type="ECO:0000313" key="1">
    <source>
        <dbReference type="EMBL" id="KGM18158.1"/>
    </source>
</evidence>
<comment type="caution">
    <text evidence="1">The sequence shown here is derived from an EMBL/GenBank/DDBJ whole genome shotgun (WGS) entry which is preliminary data.</text>
</comment>
<dbReference type="AlphaFoldDB" id="A0A0A2DG46"/>
<evidence type="ECO:0000313" key="2">
    <source>
        <dbReference type="Proteomes" id="UP000030145"/>
    </source>
</evidence>
<dbReference type="RefSeq" id="WP_035115761.1">
    <property type="nucleotide sequence ID" value="NZ_CP047046.1"/>
</dbReference>
<keyword evidence="2" id="KW-1185">Reference proteome</keyword>
<sequence>MTTSADRIKYRDAQITITHGLAEDGEPLFHVNVQSDLPYLYTLGLLEAAKDNLKRHYGIPAIPDSEDDE</sequence>
<accession>A0A0A2DG46</accession>
<name>A0A0A2DG46_9CORY</name>
<organism evidence="1 2">
    <name type="scientific">Corynebacterium auriscanis</name>
    <dbReference type="NCBI Taxonomy" id="99807"/>
    <lineage>
        <taxon>Bacteria</taxon>
        <taxon>Bacillati</taxon>
        <taxon>Actinomycetota</taxon>
        <taxon>Actinomycetes</taxon>
        <taxon>Mycobacteriales</taxon>
        <taxon>Corynebacteriaceae</taxon>
        <taxon>Corynebacterium</taxon>
    </lineage>
</organism>
<gene>
    <name evidence="1" type="ORF">MA47_09770</name>
</gene>
<reference evidence="1 2" key="1">
    <citation type="submission" date="2014-10" db="EMBL/GenBank/DDBJ databases">
        <title>Whole Genome sequence of Corynebacterium auriscanis strain CIP 106629.</title>
        <authorList>
            <person name="Hassan S.S."/>
            <person name="Jamal S.B."/>
            <person name="Tiwari S."/>
            <person name="Oliveira L.D.C."/>
            <person name="Souza F."/>
            <person name="Mariano D.C."/>
            <person name="Almeida S."/>
            <person name="Dorella F."/>
            <person name="Pereira F."/>
            <person name="Carvalho A."/>
            <person name="Leal C.A."/>
            <person name="Soares S.D.C."/>
            <person name="Figueiredo H.C."/>
            <person name="Silva A."/>
            <person name="Azevedo V.A."/>
        </authorList>
    </citation>
    <scope>NUCLEOTIDE SEQUENCE [LARGE SCALE GENOMIC DNA]</scope>
    <source>
        <strain evidence="1 2">CIP 106629</strain>
    </source>
</reference>
<protein>
    <submittedName>
        <fullName evidence="1">Uncharacterized protein</fullName>
    </submittedName>
</protein>
<dbReference type="GeneID" id="300553317"/>